<dbReference type="Pfam" id="PF19940">
    <property type="entry name" value="DUF6402"/>
    <property type="match status" value="1"/>
</dbReference>
<dbReference type="InterPro" id="IPR008727">
    <property type="entry name" value="PAAR_motif"/>
</dbReference>
<dbReference type="CDD" id="cd14737">
    <property type="entry name" value="PAAR_1"/>
    <property type="match status" value="1"/>
</dbReference>
<dbReference type="AlphaFoldDB" id="A0A2X0WZL5"/>
<dbReference type="Pfam" id="PF05488">
    <property type="entry name" value="PAAR_motif"/>
    <property type="match status" value="1"/>
</dbReference>
<name>A0A2X0WZL5_9GAMM</name>
<evidence type="ECO:0000313" key="1">
    <source>
        <dbReference type="EMBL" id="SPT70981.1"/>
    </source>
</evidence>
<evidence type="ECO:0000313" key="2">
    <source>
        <dbReference type="Proteomes" id="UP000250086"/>
    </source>
</evidence>
<keyword evidence="2" id="KW-1185">Reference proteome</keyword>
<gene>
    <name evidence="1" type="ORF">NCTC13093_02410</name>
</gene>
<reference evidence="1 2" key="1">
    <citation type="submission" date="2018-06" db="EMBL/GenBank/DDBJ databases">
        <authorList>
            <consortium name="Pathogen Informatics"/>
            <person name="Doyle S."/>
        </authorList>
    </citation>
    <scope>NUCLEOTIDE SEQUENCE [LARGE SCALE GENOMIC DNA]</scope>
    <source>
        <strain evidence="1 2">NCTC13093</strain>
    </source>
</reference>
<dbReference type="Gene3D" id="2.60.200.60">
    <property type="match status" value="1"/>
</dbReference>
<proteinExistence type="predicted"/>
<sequence length="377" mass="42198">MPAITRQGDTCTGHDDCPPSSLVGGESNVLIDGKPVGVVGSTYAPHGCDVHDPHSDVIASGSSTVFVNGKPVGRVGDAVSIGGFVASGSPTVTVDSLGPDDIVNFVKCTNNYIDNVNNLSKVDEVIFYTPQIARHEALKDTLLEKDQKGWLELSKMLAKWISGPAYELQTSDVKNGTAPIFMMSLGYEWFSLYPRWLYEYRNLTINALNEKGKAQLVKYLKQLDIWKTGGFFDFSAYLPKEWEKYYFNYKRVLFADLHPYADGMTACLATHSIRALAKGNLTICDNGDREITVSELYFYVHDTFQFEGDDPLGCWSKHYLNYETIVVGSPDELDKYVELSNQSFNNFRQKYNIGGDFLVLSQTMQCKEFMQLSFRAN</sequence>
<dbReference type="InterPro" id="IPR045646">
    <property type="entry name" value="DUF6402"/>
</dbReference>
<accession>A0A2X0WZL5</accession>
<protein>
    <submittedName>
        <fullName evidence="1">Uncharacterized conserved protein</fullName>
    </submittedName>
</protein>
<organism evidence="1 2">
    <name type="scientific">Anaerobiospirillum thomasii</name>
    <dbReference type="NCBI Taxonomy" id="179995"/>
    <lineage>
        <taxon>Bacteria</taxon>
        <taxon>Pseudomonadati</taxon>
        <taxon>Pseudomonadota</taxon>
        <taxon>Gammaproteobacteria</taxon>
        <taxon>Aeromonadales</taxon>
        <taxon>Succinivibrionaceae</taxon>
        <taxon>Anaerobiospirillum</taxon>
    </lineage>
</organism>
<dbReference type="Proteomes" id="UP000250086">
    <property type="component" value="Unassembled WGS sequence"/>
</dbReference>
<dbReference type="RefSeq" id="WP_113744993.1">
    <property type="nucleotide sequence ID" value="NZ_UAPV01000001.1"/>
</dbReference>
<dbReference type="EMBL" id="UAPV01000001">
    <property type="protein sequence ID" value="SPT70981.1"/>
    <property type="molecule type" value="Genomic_DNA"/>
</dbReference>